<name>A0A6A1VCE5_9ROSI</name>
<proteinExistence type="predicted"/>
<evidence type="ECO:0000313" key="3">
    <source>
        <dbReference type="Proteomes" id="UP000516437"/>
    </source>
</evidence>
<protein>
    <submittedName>
        <fullName evidence="1">Uncharacterized protein</fullName>
    </submittedName>
</protein>
<evidence type="ECO:0000313" key="2">
    <source>
        <dbReference type="EMBL" id="KAB1209541.1"/>
    </source>
</evidence>
<comment type="caution">
    <text evidence="1">The sequence shown here is derived from an EMBL/GenBank/DDBJ whole genome shotgun (WGS) entry which is preliminary data.</text>
</comment>
<dbReference type="PANTHER" id="PTHR33499:SF43">
    <property type="entry name" value="TRANSPOSASE, PTTA_EN_SPM, PLANT"/>
    <property type="match status" value="1"/>
</dbReference>
<gene>
    <name evidence="2" type="ORF">CJ030_MR6G018870</name>
    <name evidence="1" type="ORF">CJ030_MR6G018873</name>
</gene>
<dbReference type="Proteomes" id="UP000516437">
    <property type="component" value="Chromosome 6"/>
</dbReference>
<dbReference type="OrthoDB" id="1741773at2759"/>
<sequence length="186" mass="20580">MAAGGKCLRCDSSARFVGASDQTGTKAAATLANATVTTSNGANKNLPSPALVFEAPRRVVVRDAWIALEKARIAGKLSVHIPNGRMSGDDKASSMLSSHTGSLVRSHAQFDVVSWSKVPDEVKSYHEQSIDDFNLDYDRPKDRNNVMSTMNTAYMTHRNRMHQYYALFPTKEEALEHPYSNMKKEE</sequence>
<accession>A0A6A1VCE5</accession>
<dbReference type="PANTHER" id="PTHR33499">
    <property type="entry name" value="OS12G0282400 PROTEIN-RELATED"/>
    <property type="match status" value="1"/>
</dbReference>
<dbReference type="AlphaFoldDB" id="A0A6A1VCE5"/>
<keyword evidence="3" id="KW-1185">Reference proteome</keyword>
<organism evidence="1 3">
    <name type="scientific">Morella rubra</name>
    <name type="common">Chinese bayberry</name>
    <dbReference type="NCBI Taxonomy" id="262757"/>
    <lineage>
        <taxon>Eukaryota</taxon>
        <taxon>Viridiplantae</taxon>
        <taxon>Streptophyta</taxon>
        <taxon>Embryophyta</taxon>
        <taxon>Tracheophyta</taxon>
        <taxon>Spermatophyta</taxon>
        <taxon>Magnoliopsida</taxon>
        <taxon>eudicotyledons</taxon>
        <taxon>Gunneridae</taxon>
        <taxon>Pentapetalae</taxon>
        <taxon>rosids</taxon>
        <taxon>fabids</taxon>
        <taxon>Fagales</taxon>
        <taxon>Myricaceae</taxon>
        <taxon>Morella</taxon>
    </lineage>
</organism>
<reference evidence="1" key="1">
    <citation type="submission" date="2018-07" db="EMBL/GenBank/DDBJ databases">
        <authorList>
            <person name="Gao Z.-S."/>
            <person name="Jia H.-M."/>
            <person name="Jia H.-J."/>
            <person name="Cai Q.-L."/>
            <person name="Wang Y."/>
            <person name="Zhao H.-B."/>
        </authorList>
    </citation>
    <scope>NUCLEOTIDE SEQUENCE</scope>
    <source>
        <tissue evidence="1">Leaves</tissue>
    </source>
</reference>
<dbReference type="EMBL" id="RXIC02000024">
    <property type="protein sequence ID" value="KAB1209541.1"/>
    <property type="molecule type" value="Genomic_DNA"/>
</dbReference>
<dbReference type="EMBL" id="RXIC02000024">
    <property type="protein sequence ID" value="KAB1209538.1"/>
    <property type="molecule type" value="Genomic_DNA"/>
</dbReference>
<evidence type="ECO:0000313" key="1">
    <source>
        <dbReference type="EMBL" id="KAB1209538.1"/>
    </source>
</evidence>
<reference evidence="1 3" key="2">
    <citation type="journal article" date="2019" name="Plant Biotechnol. J.">
        <title>The red bayberry genome and genetic basis of sex determination.</title>
        <authorList>
            <person name="Jia H.M."/>
            <person name="Jia H.J."/>
            <person name="Cai Q.L."/>
            <person name="Wang Y."/>
            <person name="Zhao H.B."/>
            <person name="Yang W.F."/>
            <person name="Wang G.Y."/>
            <person name="Li Y.H."/>
            <person name="Zhan D.L."/>
            <person name="Shen Y.T."/>
            <person name="Niu Q.F."/>
            <person name="Chang L."/>
            <person name="Qiu J."/>
            <person name="Zhao L."/>
            <person name="Xie H.B."/>
            <person name="Fu W.Y."/>
            <person name="Jin J."/>
            <person name="Li X.W."/>
            <person name="Jiao Y."/>
            <person name="Zhou C.C."/>
            <person name="Tu T."/>
            <person name="Chai C.Y."/>
            <person name="Gao J.L."/>
            <person name="Fan L.J."/>
            <person name="van de Weg E."/>
            <person name="Wang J.Y."/>
            <person name="Gao Z.S."/>
        </authorList>
    </citation>
    <scope>NUCLEOTIDE SEQUENCE [LARGE SCALE GENOMIC DNA]</scope>
    <source>
        <tissue evidence="1">Leaves</tissue>
    </source>
</reference>
<reference evidence="1" key="3">
    <citation type="submission" date="2019-09" db="EMBL/GenBank/DDBJ databases">
        <authorList>
            <person name="Gao Z."/>
        </authorList>
    </citation>
    <scope>NUCLEOTIDE SEQUENCE</scope>
    <source>
        <tissue evidence="1">Leaves</tissue>
    </source>
</reference>